<dbReference type="GO" id="GO:0003723">
    <property type="term" value="F:RNA binding"/>
    <property type="evidence" value="ECO:0007669"/>
    <property type="project" value="UniProtKB-UniRule"/>
</dbReference>
<dbReference type="PANTHER" id="PTHR23236:SF119">
    <property type="entry name" value="NUCLEAR RNA-BINDING PROTEIN SART-3"/>
    <property type="match status" value="1"/>
</dbReference>
<feature type="region of interest" description="Disordered" evidence="4">
    <location>
        <begin position="332"/>
        <end position="393"/>
    </location>
</feature>
<dbReference type="Proteomes" id="UP000298327">
    <property type="component" value="Unassembled WGS sequence"/>
</dbReference>
<feature type="region of interest" description="Disordered" evidence="4">
    <location>
        <begin position="1"/>
        <end position="110"/>
    </location>
</feature>
<sequence length="414" mass="44955">MSSSSESSGASSPSSSSRSSSSPAPEVSRKRKRTSAKQADASDSDTSSSSDSESEAEPEESEEQVLSHAAKRKQKKKFQKLQEEPEDGKVAKKTQKPAEGAQTKRQNSVWVGNLPFKATPESIRHFFDGVGEITRVHMPTKTGPPIGGAPGRKENRGFAYVDFSSPDAKIIAISMSERPMEGRRLLIKDGDDFTGRPTAPAAAEGEDGESKASAPGTGLTKTAQKILSNQKQPPAPTLFFGNLGFETTEKSLKELLEAHRYPRGRKPEEESGEKEKDVWIRKVRLGTFEDSGLCKGDLHDSFAFVDFTKIEHATAALGNPRNHHMDGRKLVVETPAGGKPGPRKRIEREHDETSGQAEEKQAVEAPRGQPRVGKDHGRLGKTRPRSTPGAALALAKREQVAIVPSQGKRITFDE</sequence>
<keyword evidence="2 3" id="KW-0694">RNA-binding</keyword>
<evidence type="ECO:0000256" key="3">
    <source>
        <dbReference type="PROSITE-ProRule" id="PRU00176"/>
    </source>
</evidence>
<dbReference type="STRING" id="205917.A0A4Y9ZGQ6"/>
<evidence type="ECO:0000256" key="2">
    <source>
        <dbReference type="ARBA" id="ARBA00022884"/>
    </source>
</evidence>
<protein>
    <recommendedName>
        <fullName evidence="5">RRM domain-containing protein</fullName>
    </recommendedName>
</protein>
<evidence type="ECO:0000259" key="5">
    <source>
        <dbReference type="PROSITE" id="PS50102"/>
    </source>
</evidence>
<dbReference type="Pfam" id="PF00076">
    <property type="entry name" value="RRM_1"/>
    <property type="match status" value="1"/>
</dbReference>
<dbReference type="SUPFAM" id="SSF54928">
    <property type="entry name" value="RNA-binding domain, RBD"/>
    <property type="match status" value="2"/>
</dbReference>
<feature type="compositionally biased region" description="Low complexity" evidence="4">
    <location>
        <begin position="1"/>
        <end position="26"/>
    </location>
</feature>
<evidence type="ECO:0000256" key="4">
    <source>
        <dbReference type="SAM" id="MobiDB-lite"/>
    </source>
</evidence>
<feature type="domain" description="RRM" evidence="5">
    <location>
        <begin position="107"/>
        <end position="192"/>
    </location>
</feature>
<dbReference type="Gene3D" id="3.30.70.330">
    <property type="match status" value="2"/>
</dbReference>
<evidence type="ECO:0000313" key="6">
    <source>
        <dbReference type="EMBL" id="TFY72968.1"/>
    </source>
</evidence>
<comment type="caution">
    <text evidence="6">The sequence shown here is derived from an EMBL/GenBank/DDBJ whole genome shotgun (WGS) entry which is preliminary data.</text>
</comment>
<evidence type="ECO:0000256" key="1">
    <source>
        <dbReference type="ARBA" id="ARBA00022737"/>
    </source>
</evidence>
<feature type="compositionally biased region" description="Low complexity" evidence="4">
    <location>
        <begin position="36"/>
        <end position="51"/>
    </location>
</feature>
<dbReference type="AlphaFoldDB" id="A0A4Y9ZGQ6"/>
<keyword evidence="1" id="KW-0677">Repeat</keyword>
<feature type="region of interest" description="Disordered" evidence="4">
    <location>
        <begin position="188"/>
        <end position="217"/>
    </location>
</feature>
<dbReference type="InterPro" id="IPR012677">
    <property type="entry name" value="Nucleotide-bd_a/b_plait_sf"/>
</dbReference>
<dbReference type="SMART" id="SM00360">
    <property type="entry name" value="RRM"/>
    <property type="match status" value="2"/>
</dbReference>
<feature type="domain" description="RRM" evidence="5">
    <location>
        <begin position="236"/>
        <end position="337"/>
    </location>
</feature>
<organism evidence="6 7">
    <name type="scientific">Dentipellis fragilis</name>
    <dbReference type="NCBI Taxonomy" id="205917"/>
    <lineage>
        <taxon>Eukaryota</taxon>
        <taxon>Fungi</taxon>
        <taxon>Dikarya</taxon>
        <taxon>Basidiomycota</taxon>
        <taxon>Agaricomycotina</taxon>
        <taxon>Agaricomycetes</taxon>
        <taxon>Russulales</taxon>
        <taxon>Hericiaceae</taxon>
        <taxon>Dentipellis</taxon>
    </lineage>
</organism>
<dbReference type="PROSITE" id="PS50102">
    <property type="entry name" value="RRM"/>
    <property type="match status" value="2"/>
</dbReference>
<name>A0A4Y9ZGQ6_9AGAM</name>
<feature type="compositionally biased region" description="Basic and acidic residues" evidence="4">
    <location>
        <begin position="80"/>
        <end position="90"/>
    </location>
</feature>
<gene>
    <name evidence="6" type="ORF">EVG20_g9</name>
</gene>
<feature type="compositionally biased region" description="Basic and acidic residues" evidence="4">
    <location>
        <begin position="344"/>
        <end position="362"/>
    </location>
</feature>
<dbReference type="InterPro" id="IPR035979">
    <property type="entry name" value="RBD_domain_sf"/>
</dbReference>
<dbReference type="OrthoDB" id="439808at2759"/>
<feature type="compositionally biased region" description="Acidic residues" evidence="4">
    <location>
        <begin position="52"/>
        <end position="63"/>
    </location>
</feature>
<reference evidence="6 7" key="1">
    <citation type="submission" date="2019-02" db="EMBL/GenBank/DDBJ databases">
        <title>Genome sequencing of the rare red list fungi Dentipellis fragilis.</title>
        <authorList>
            <person name="Buettner E."/>
            <person name="Kellner H."/>
        </authorList>
    </citation>
    <scope>NUCLEOTIDE SEQUENCE [LARGE SCALE GENOMIC DNA]</scope>
    <source>
        <strain evidence="6 7">DSM 105465</strain>
    </source>
</reference>
<dbReference type="InterPro" id="IPR000504">
    <property type="entry name" value="RRM_dom"/>
</dbReference>
<evidence type="ECO:0000313" key="7">
    <source>
        <dbReference type="Proteomes" id="UP000298327"/>
    </source>
</evidence>
<accession>A0A4Y9ZGQ6</accession>
<proteinExistence type="predicted"/>
<keyword evidence="7" id="KW-1185">Reference proteome</keyword>
<dbReference type="PANTHER" id="PTHR23236">
    <property type="entry name" value="EUKARYOTIC TRANSLATION INITIATION FACTOR 4B/4H"/>
    <property type="match status" value="1"/>
</dbReference>
<feature type="compositionally biased region" description="Basic residues" evidence="4">
    <location>
        <begin position="69"/>
        <end position="79"/>
    </location>
</feature>
<dbReference type="EMBL" id="SEOQ01000001">
    <property type="protein sequence ID" value="TFY72968.1"/>
    <property type="molecule type" value="Genomic_DNA"/>
</dbReference>